<dbReference type="Gene3D" id="3.40.50.150">
    <property type="entry name" value="Vaccinia Virus protein VP39"/>
    <property type="match status" value="1"/>
</dbReference>
<dbReference type="PANTHER" id="PTHR43591:SF24">
    <property type="entry name" value="2-METHOXY-6-POLYPRENYL-1,4-BENZOQUINOL METHYLASE, MITOCHONDRIAL"/>
    <property type="match status" value="1"/>
</dbReference>
<gene>
    <name evidence="2" type="ORF">COS93_00225</name>
</gene>
<comment type="caution">
    <text evidence="2">The sequence shown here is derived from an EMBL/GenBank/DDBJ whole genome shotgun (WGS) entry which is preliminary data.</text>
</comment>
<evidence type="ECO:0000259" key="1">
    <source>
        <dbReference type="Pfam" id="PF13847"/>
    </source>
</evidence>
<dbReference type="EMBL" id="PEWP01000006">
    <property type="protein sequence ID" value="PIU47277.1"/>
    <property type="molecule type" value="Genomic_DNA"/>
</dbReference>
<evidence type="ECO:0000313" key="3">
    <source>
        <dbReference type="Proteomes" id="UP000228777"/>
    </source>
</evidence>
<dbReference type="Pfam" id="PF13847">
    <property type="entry name" value="Methyltransf_31"/>
    <property type="match status" value="1"/>
</dbReference>
<dbReference type="SUPFAM" id="SSF53335">
    <property type="entry name" value="S-adenosyl-L-methionine-dependent methyltransferases"/>
    <property type="match status" value="1"/>
</dbReference>
<evidence type="ECO:0000313" key="2">
    <source>
        <dbReference type="EMBL" id="PIU47277.1"/>
    </source>
</evidence>
<name>A0A2M6Z4M9_9BACT</name>
<sequence length="173" mass="19567">MPDFINPDKILEQLNLKPEMTAVDFGCGSGGWAIPLAKRLKDGKVYAIDIQEEPLSVLISKAALEKITNIQPIQADVEDKDGIKIYSSSCDLVLITNLLFQTEDDEQIFKEAERILKPKGIILVIDWESEITFGPKGKRISVEEVEKIAEKFNLKLEKKFKAGNFHYGLIFRK</sequence>
<dbReference type="Proteomes" id="UP000228777">
    <property type="component" value="Unassembled WGS sequence"/>
</dbReference>
<organism evidence="2 3">
    <name type="scientific">bacterium (Candidatus Gribaldobacteria) CG07_land_8_20_14_0_80_33_18</name>
    <dbReference type="NCBI Taxonomy" id="2014272"/>
    <lineage>
        <taxon>Bacteria</taxon>
        <taxon>Candidatus Gribaldobacteria</taxon>
    </lineage>
</organism>
<dbReference type="GO" id="GO:0008168">
    <property type="term" value="F:methyltransferase activity"/>
    <property type="evidence" value="ECO:0007669"/>
    <property type="project" value="TreeGrafter"/>
</dbReference>
<feature type="domain" description="Methyltransferase" evidence="1">
    <location>
        <begin position="17"/>
        <end position="128"/>
    </location>
</feature>
<dbReference type="AlphaFoldDB" id="A0A2M6Z4M9"/>
<protein>
    <recommendedName>
        <fullName evidence="1">Methyltransferase domain-containing protein</fullName>
    </recommendedName>
</protein>
<dbReference type="PANTHER" id="PTHR43591">
    <property type="entry name" value="METHYLTRANSFERASE"/>
    <property type="match status" value="1"/>
</dbReference>
<reference evidence="3" key="1">
    <citation type="submission" date="2017-09" db="EMBL/GenBank/DDBJ databases">
        <title>Depth-based differentiation of microbial function through sediment-hosted aquifers and enrichment of novel symbionts in the deep terrestrial subsurface.</title>
        <authorList>
            <person name="Probst A.J."/>
            <person name="Ladd B."/>
            <person name="Jarett J.K."/>
            <person name="Geller-Mcgrath D.E."/>
            <person name="Sieber C.M.K."/>
            <person name="Emerson J.B."/>
            <person name="Anantharaman K."/>
            <person name="Thomas B.C."/>
            <person name="Malmstrom R."/>
            <person name="Stieglmeier M."/>
            <person name="Klingl A."/>
            <person name="Woyke T."/>
            <person name="Ryan C.M."/>
            <person name="Banfield J.F."/>
        </authorList>
    </citation>
    <scope>NUCLEOTIDE SEQUENCE [LARGE SCALE GENOMIC DNA]</scope>
</reference>
<accession>A0A2M6Z4M9</accession>
<dbReference type="InterPro" id="IPR025714">
    <property type="entry name" value="Methyltranfer_dom"/>
</dbReference>
<dbReference type="CDD" id="cd02440">
    <property type="entry name" value="AdoMet_MTases"/>
    <property type="match status" value="1"/>
</dbReference>
<dbReference type="InterPro" id="IPR029063">
    <property type="entry name" value="SAM-dependent_MTases_sf"/>
</dbReference>
<proteinExistence type="predicted"/>